<keyword evidence="5" id="KW-0326">Glycosidase</keyword>
<dbReference type="EC" id="3.2.1.52" evidence="3"/>
<evidence type="ECO:0000256" key="1">
    <source>
        <dbReference type="ARBA" id="ARBA00001231"/>
    </source>
</evidence>
<feature type="signal peptide" evidence="7">
    <location>
        <begin position="1"/>
        <end position="19"/>
    </location>
</feature>
<accession>A0A7K1Y150</accession>
<dbReference type="GO" id="GO:0030203">
    <property type="term" value="P:glycosaminoglycan metabolic process"/>
    <property type="evidence" value="ECO:0007669"/>
    <property type="project" value="TreeGrafter"/>
</dbReference>
<keyword evidence="11" id="KW-1185">Reference proteome</keyword>
<dbReference type="PANTHER" id="PTHR22600">
    <property type="entry name" value="BETA-HEXOSAMINIDASE"/>
    <property type="match status" value="1"/>
</dbReference>
<comment type="similarity">
    <text evidence="2">Belongs to the glycosyl hydrolase 20 family.</text>
</comment>
<dbReference type="SUPFAM" id="SSF51445">
    <property type="entry name" value="(Trans)glycosidases"/>
    <property type="match status" value="1"/>
</dbReference>
<dbReference type="InterPro" id="IPR029018">
    <property type="entry name" value="Hex-like_dom2"/>
</dbReference>
<keyword evidence="7" id="KW-0732">Signal</keyword>
<dbReference type="InterPro" id="IPR015882">
    <property type="entry name" value="HEX_bac_N"/>
</dbReference>
<dbReference type="Gene3D" id="3.20.20.80">
    <property type="entry name" value="Glycosidases"/>
    <property type="match status" value="1"/>
</dbReference>
<evidence type="ECO:0000259" key="9">
    <source>
        <dbReference type="Pfam" id="PF02838"/>
    </source>
</evidence>
<dbReference type="InterPro" id="IPR025705">
    <property type="entry name" value="Beta_hexosaminidase_sua/sub"/>
</dbReference>
<dbReference type="PANTHER" id="PTHR22600:SF57">
    <property type="entry name" value="BETA-N-ACETYLHEXOSAMINIDASE"/>
    <property type="match status" value="1"/>
</dbReference>
<gene>
    <name evidence="10" type="ORF">GS398_16865</name>
</gene>
<evidence type="ECO:0000256" key="5">
    <source>
        <dbReference type="ARBA" id="ARBA00023295"/>
    </source>
</evidence>
<sequence>MKYALTALFCWLFTSPVFAQTAAEPISIIPQPVKVVQLPGSFVLQENTVIVAGSQPAVLSVASFLQQRLVKATGYPVKVGAHGPASVINLVLNSQADALIGPEGYYLSVTPKGATITANEPAGLFYGAQTLLQLFPEEIESDLVKSHVKWQAPAVTITDYPRFPWRGLMLDVARHFFTKDEVKAYIDRMARYKYNVFHWHLTDDSGWRVEIKSLPNLTQKGAWNVPKVGKFGTFSASMPDEPRTQGGFYTQEDIKEVVRYAQERFVNVLPEIDVPGHSMAAVASYPELSCTADAVNYQVYSGEAGFMNWVGGGVILASVDNTLCPANENVYNFLDKVFGELSTLFPFEYIHVGGDECAKNFWAKSDSIKALMQRENLKTMQEVQSYFEKRVVKIVESKGKKVIGWDEILEGGLAPGAAVMAWRGDKAAIEATKMQHDVVMSPTAYSYLDYMQGDAIVEPVIYASLRLNKAYQFDPVPAGADEKYIKGGQANLWTEQVYNFRQVQYMIWPRALAIAESVWSPKNKKNWGNFISRVEHHFNRFDQANVKYSRSMYDPIFSAKKEANGQISIQLATEIEGLEIYYTFDNTFPDRFYPKYTAPLTPPKDATTLKVITYRDQEPVGRMITMPVREMETRAGKR</sequence>
<dbReference type="PRINTS" id="PR00738">
    <property type="entry name" value="GLHYDRLASE20"/>
</dbReference>
<dbReference type="Pfam" id="PF13287">
    <property type="entry name" value="Fn3_assoc"/>
    <property type="match status" value="1"/>
</dbReference>
<evidence type="ECO:0000256" key="3">
    <source>
        <dbReference type="ARBA" id="ARBA00012663"/>
    </source>
</evidence>
<dbReference type="SUPFAM" id="SSF55545">
    <property type="entry name" value="beta-N-acetylhexosaminidase-like domain"/>
    <property type="match status" value="1"/>
</dbReference>
<reference evidence="10 11" key="1">
    <citation type="submission" date="2019-11" db="EMBL/GenBank/DDBJ databases">
        <title>Pedobacter sp. HMF7056 Genome sequencing and assembly.</title>
        <authorList>
            <person name="Kang H."/>
            <person name="Kim H."/>
            <person name="Joh K."/>
        </authorList>
    </citation>
    <scope>NUCLEOTIDE SEQUENCE [LARGE SCALE GENOMIC DNA]</scope>
    <source>
        <strain evidence="10 11">HMF7056</strain>
    </source>
</reference>
<comment type="caution">
    <text evidence="10">The sequence shown here is derived from an EMBL/GenBank/DDBJ whole genome shotgun (WGS) entry which is preliminary data.</text>
</comment>
<proteinExistence type="inferred from homology"/>
<evidence type="ECO:0000256" key="7">
    <source>
        <dbReference type="SAM" id="SignalP"/>
    </source>
</evidence>
<dbReference type="EMBL" id="WVHS01000004">
    <property type="protein sequence ID" value="MXV16975.1"/>
    <property type="molecule type" value="Genomic_DNA"/>
</dbReference>
<dbReference type="InterPro" id="IPR017853">
    <property type="entry name" value="GH"/>
</dbReference>
<dbReference type="Pfam" id="PF00728">
    <property type="entry name" value="Glyco_hydro_20"/>
    <property type="match status" value="1"/>
</dbReference>
<evidence type="ECO:0000313" key="11">
    <source>
        <dbReference type="Proteomes" id="UP000451233"/>
    </source>
</evidence>
<dbReference type="Proteomes" id="UP000451233">
    <property type="component" value="Unassembled WGS sequence"/>
</dbReference>
<name>A0A7K1Y150_9SPHI</name>
<dbReference type="GO" id="GO:0004563">
    <property type="term" value="F:beta-N-acetylhexosaminidase activity"/>
    <property type="evidence" value="ECO:0007669"/>
    <property type="project" value="UniProtKB-EC"/>
</dbReference>
<protein>
    <recommendedName>
        <fullName evidence="3">beta-N-acetylhexosaminidase</fullName>
        <ecNumber evidence="3">3.2.1.52</ecNumber>
    </recommendedName>
</protein>
<evidence type="ECO:0000259" key="8">
    <source>
        <dbReference type="Pfam" id="PF00728"/>
    </source>
</evidence>
<keyword evidence="4 10" id="KW-0378">Hydrolase</keyword>
<dbReference type="Pfam" id="PF02838">
    <property type="entry name" value="Glyco_hydro_20b"/>
    <property type="match status" value="1"/>
</dbReference>
<dbReference type="AlphaFoldDB" id="A0A7K1Y150"/>
<feature type="domain" description="Glycoside hydrolase family 20 catalytic" evidence="8">
    <location>
        <begin position="163"/>
        <end position="521"/>
    </location>
</feature>
<feature type="active site" description="Proton donor" evidence="6">
    <location>
        <position position="356"/>
    </location>
</feature>
<evidence type="ECO:0000256" key="2">
    <source>
        <dbReference type="ARBA" id="ARBA00006285"/>
    </source>
</evidence>
<dbReference type="GO" id="GO:0016020">
    <property type="term" value="C:membrane"/>
    <property type="evidence" value="ECO:0007669"/>
    <property type="project" value="TreeGrafter"/>
</dbReference>
<feature type="domain" description="Beta-hexosaminidase bacterial type N-terminal" evidence="9">
    <location>
        <begin position="26"/>
        <end position="160"/>
    </location>
</feature>
<dbReference type="InterPro" id="IPR026876">
    <property type="entry name" value="Fn3_assoc_repeat"/>
</dbReference>
<organism evidence="10 11">
    <name type="scientific">Hufsiella ginkgonis</name>
    <dbReference type="NCBI Taxonomy" id="2695274"/>
    <lineage>
        <taxon>Bacteria</taxon>
        <taxon>Pseudomonadati</taxon>
        <taxon>Bacteroidota</taxon>
        <taxon>Sphingobacteriia</taxon>
        <taxon>Sphingobacteriales</taxon>
        <taxon>Sphingobacteriaceae</taxon>
        <taxon>Hufsiella</taxon>
    </lineage>
</organism>
<evidence type="ECO:0000256" key="4">
    <source>
        <dbReference type="ARBA" id="ARBA00022801"/>
    </source>
</evidence>
<feature type="chain" id="PRO_5029577775" description="beta-N-acetylhexosaminidase" evidence="7">
    <location>
        <begin position="20"/>
        <end position="638"/>
    </location>
</feature>
<dbReference type="InterPro" id="IPR015883">
    <property type="entry name" value="Glyco_hydro_20_cat"/>
</dbReference>
<dbReference type="CDD" id="cd06563">
    <property type="entry name" value="GH20_chitobiase-like"/>
    <property type="match status" value="1"/>
</dbReference>
<evidence type="ECO:0000313" key="10">
    <source>
        <dbReference type="EMBL" id="MXV16975.1"/>
    </source>
</evidence>
<dbReference type="Gene3D" id="3.30.379.10">
    <property type="entry name" value="Chitobiase/beta-hexosaminidase domain 2-like"/>
    <property type="match status" value="1"/>
</dbReference>
<comment type="catalytic activity">
    <reaction evidence="1">
        <text>Hydrolysis of terminal non-reducing N-acetyl-D-hexosamine residues in N-acetyl-beta-D-hexosaminides.</text>
        <dbReference type="EC" id="3.2.1.52"/>
    </reaction>
</comment>
<dbReference type="GO" id="GO:0005975">
    <property type="term" value="P:carbohydrate metabolic process"/>
    <property type="evidence" value="ECO:0007669"/>
    <property type="project" value="InterPro"/>
</dbReference>
<evidence type="ECO:0000256" key="6">
    <source>
        <dbReference type="PIRSR" id="PIRSR625705-1"/>
    </source>
</evidence>
<dbReference type="RefSeq" id="WP_160907987.1">
    <property type="nucleotide sequence ID" value="NZ_WVHS01000004.1"/>
</dbReference>